<comment type="caution">
    <text evidence="2">The sequence shown here is derived from an EMBL/GenBank/DDBJ whole genome shotgun (WGS) entry which is preliminary data.</text>
</comment>
<keyword evidence="1" id="KW-1133">Transmembrane helix</keyword>
<evidence type="ECO:0000313" key="3">
    <source>
        <dbReference type="Proteomes" id="UP000460298"/>
    </source>
</evidence>
<name>A0A833LZV5_9LEPT</name>
<evidence type="ECO:0000256" key="1">
    <source>
        <dbReference type="SAM" id="Phobius"/>
    </source>
</evidence>
<dbReference type="Proteomes" id="UP000460298">
    <property type="component" value="Unassembled WGS sequence"/>
</dbReference>
<accession>A0A833LZV5</accession>
<dbReference type="AlphaFoldDB" id="A0A833LZV5"/>
<evidence type="ECO:0000313" key="2">
    <source>
        <dbReference type="EMBL" id="KAB2934706.1"/>
    </source>
</evidence>
<feature type="transmembrane region" description="Helical" evidence="1">
    <location>
        <begin position="38"/>
        <end position="58"/>
    </location>
</feature>
<keyword evidence="1" id="KW-0812">Transmembrane</keyword>
<keyword evidence="1" id="KW-0472">Membrane</keyword>
<evidence type="ECO:0008006" key="4">
    <source>
        <dbReference type="Google" id="ProtNLM"/>
    </source>
</evidence>
<gene>
    <name evidence="2" type="ORF">F9K24_02720</name>
</gene>
<proteinExistence type="predicted"/>
<protein>
    <recommendedName>
        <fullName evidence="4">Lipopolysaccharide assembly protein A domain-containing protein</fullName>
    </recommendedName>
</protein>
<sequence>MIPMRLVLFLAGCLILALLVLANPEEADLYLLFWYGRFPMNEIVLGSALGGAVLALLIRSHIASLTKKRQAANRRSEERVSLARKHL</sequence>
<reference evidence="2 3" key="1">
    <citation type="submission" date="2019-10" db="EMBL/GenBank/DDBJ databases">
        <title>Extracellular Electron Transfer in a Candidatus Methanoperedens spp. Enrichment Culture.</title>
        <authorList>
            <person name="Berger S."/>
            <person name="Rangel Shaw D."/>
            <person name="Berben T."/>
            <person name="In 'T Zandt M."/>
            <person name="Frank J."/>
            <person name="Reimann J."/>
            <person name="Jetten M.S.M."/>
            <person name="Welte C.U."/>
        </authorList>
    </citation>
    <scope>NUCLEOTIDE SEQUENCE [LARGE SCALE GENOMIC DNA]</scope>
    <source>
        <strain evidence="2">SB12</strain>
    </source>
</reference>
<organism evidence="2 3">
    <name type="scientific">Leptonema illini</name>
    <dbReference type="NCBI Taxonomy" id="183"/>
    <lineage>
        <taxon>Bacteria</taxon>
        <taxon>Pseudomonadati</taxon>
        <taxon>Spirochaetota</taxon>
        <taxon>Spirochaetia</taxon>
        <taxon>Leptospirales</taxon>
        <taxon>Leptospiraceae</taxon>
        <taxon>Leptonema</taxon>
    </lineage>
</organism>
<dbReference type="EMBL" id="WBUI01000002">
    <property type="protein sequence ID" value="KAB2934706.1"/>
    <property type="molecule type" value="Genomic_DNA"/>
</dbReference>